<gene>
    <name evidence="4" type="ORF">SAMN04488011_101584</name>
</gene>
<dbReference type="RefSeq" id="WP_091844069.1">
    <property type="nucleotide sequence ID" value="NZ_FOCM01000001.1"/>
</dbReference>
<dbReference type="AlphaFoldDB" id="A0A1H8BIY6"/>
<dbReference type="PANTHER" id="PTHR30566">
    <property type="entry name" value="YNAI-RELATED MECHANOSENSITIVE ION CHANNEL"/>
    <property type="match status" value="1"/>
</dbReference>
<accession>A0A1H8BIY6</accession>
<dbReference type="EMBL" id="FOCM01000001">
    <property type="protein sequence ID" value="SEM81837.1"/>
    <property type="molecule type" value="Genomic_DNA"/>
</dbReference>
<reference evidence="5" key="1">
    <citation type="submission" date="2016-10" db="EMBL/GenBank/DDBJ databases">
        <authorList>
            <person name="Varghese N."/>
            <person name="Submissions S."/>
        </authorList>
    </citation>
    <scope>NUCLEOTIDE SEQUENCE [LARGE SCALE GENOMIC DNA]</scope>
    <source>
        <strain evidence="5">DSM 26893</strain>
    </source>
</reference>
<feature type="domain" description="Mechanosensitive ion channel MscS" evidence="3">
    <location>
        <begin position="383"/>
        <end position="448"/>
    </location>
</feature>
<feature type="transmembrane region" description="Helical" evidence="1">
    <location>
        <begin position="278"/>
        <end position="299"/>
    </location>
</feature>
<dbReference type="InterPro" id="IPR006685">
    <property type="entry name" value="MscS_channel_2nd"/>
</dbReference>
<dbReference type="Proteomes" id="UP000199372">
    <property type="component" value="Unassembled WGS sequence"/>
</dbReference>
<evidence type="ECO:0000313" key="5">
    <source>
        <dbReference type="Proteomes" id="UP000199372"/>
    </source>
</evidence>
<keyword evidence="1" id="KW-0812">Transmembrane</keyword>
<keyword evidence="1" id="KW-1133">Transmembrane helix</keyword>
<dbReference type="InterPro" id="IPR010920">
    <property type="entry name" value="LSM_dom_sf"/>
</dbReference>
<keyword evidence="5" id="KW-1185">Reference proteome</keyword>
<dbReference type="SUPFAM" id="SSF50182">
    <property type="entry name" value="Sm-like ribonucleoproteins"/>
    <property type="match status" value="1"/>
</dbReference>
<evidence type="ECO:0000256" key="2">
    <source>
        <dbReference type="SAM" id="SignalP"/>
    </source>
</evidence>
<dbReference type="Gene3D" id="1.10.287.1260">
    <property type="match status" value="1"/>
</dbReference>
<keyword evidence="1" id="KW-0472">Membrane</keyword>
<evidence type="ECO:0000313" key="4">
    <source>
        <dbReference type="EMBL" id="SEM81837.1"/>
    </source>
</evidence>
<feature type="transmembrane region" description="Helical" evidence="1">
    <location>
        <begin position="338"/>
        <end position="358"/>
    </location>
</feature>
<keyword evidence="2" id="KW-0732">Signal</keyword>
<evidence type="ECO:0000259" key="3">
    <source>
        <dbReference type="Pfam" id="PF00924"/>
    </source>
</evidence>
<protein>
    <submittedName>
        <fullName evidence="4">Small-conductance mechanosensitive channel</fullName>
    </submittedName>
</protein>
<sequence>MGRRIITAVALVCAIVIAVAWPASAQDGEGPVGTYFQLESLNTGLENRPDYLDLSTPQGAIETFLDLIDVGDPAVAHVLNMNGLDEVNQPVLGPRLARQLAFVLDRQALISWRLLLERPDALNAQQANSATMSGEPRRSILLGVLDDGPREAAVRLSRVRVGDAEPIWIFSRRTVDQIPDLYAQYGPSWLENVLPDVLKRETFLGPERWELIGIPVIVAITLVSGLLAYRGFHELDRFANSYWSRITLRALRWPLIIFVVTTVLLIAAMRVFTVSGMAGAILTPLTVIGYTTAVLLFALEVIDTVLDRIVTFDSEKLADPDNSTIRNLATVMTAGRRALIVIGLMIAAGVVMSSANLFRSLGFSLLASAGALTLILGFAARTVLGNILASLQIALNRSARIGDQLIFDGTFCNVERIHFTFVQLKTWNGQRKVVPVSYFVSKEFENLSMEDGASIRFSVLTFAQEADVDALRDEFIALCEEDDRVEPKDRVKVIVLGQDAFGQQVRFEAPIPEQDKAWATECDLREAMLKAARRLEDETGKPVLPRVGMDDAAA</sequence>
<feature type="transmembrane region" description="Helical" evidence="1">
    <location>
        <begin position="209"/>
        <end position="229"/>
    </location>
</feature>
<dbReference type="Pfam" id="PF00924">
    <property type="entry name" value="MS_channel_2nd"/>
    <property type="match status" value="1"/>
</dbReference>
<dbReference type="OrthoDB" id="9792218at2"/>
<feature type="transmembrane region" description="Helical" evidence="1">
    <location>
        <begin position="364"/>
        <end position="391"/>
    </location>
</feature>
<dbReference type="PANTHER" id="PTHR30566:SF5">
    <property type="entry name" value="MECHANOSENSITIVE ION CHANNEL PROTEIN 1, MITOCHONDRIAL-RELATED"/>
    <property type="match status" value="1"/>
</dbReference>
<dbReference type="GO" id="GO:0016020">
    <property type="term" value="C:membrane"/>
    <property type="evidence" value="ECO:0007669"/>
    <property type="project" value="InterPro"/>
</dbReference>
<organism evidence="4 5">
    <name type="scientific">Palleronia pelagia</name>
    <dbReference type="NCBI Taxonomy" id="387096"/>
    <lineage>
        <taxon>Bacteria</taxon>
        <taxon>Pseudomonadati</taxon>
        <taxon>Pseudomonadota</taxon>
        <taxon>Alphaproteobacteria</taxon>
        <taxon>Rhodobacterales</taxon>
        <taxon>Roseobacteraceae</taxon>
        <taxon>Palleronia</taxon>
    </lineage>
</organism>
<feature type="transmembrane region" description="Helical" evidence="1">
    <location>
        <begin position="250"/>
        <end position="272"/>
    </location>
</feature>
<evidence type="ECO:0000256" key="1">
    <source>
        <dbReference type="SAM" id="Phobius"/>
    </source>
</evidence>
<dbReference type="GO" id="GO:0008381">
    <property type="term" value="F:mechanosensitive monoatomic ion channel activity"/>
    <property type="evidence" value="ECO:0007669"/>
    <property type="project" value="UniProtKB-ARBA"/>
</dbReference>
<name>A0A1H8BIY6_9RHOB</name>
<proteinExistence type="predicted"/>
<feature type="chain" id="PRO_5011548215" evidence="2">
    <location>
        <begin position="26"/>
        <end position="554"/>
    </location>
</feature>
<feature type="signal peptide" evidence="2">
    <location>
        <begin position="1"/>
        <end position="25"/>
    </location>
</feature>